<keyword evidence="1" id="KW-0472">Membrane</keyword>
<sequence length="331" mass="37682">MAGSSRIFSQFFKKNWREYFSKRGLHRPSGGKQNSTYQYFNYLQTDAGRKAMFVGASFLSVGVFVVKILPQTSLTQRYVQGIINKVVQDMELSQSEANDLKVFAANLAEPSAMGSFRFGSVLLGYPPFFNVFSEDDLPDMLKARFGLKVGDDVPEISTIRSREGKSFRDSLYLSDDAKKFAISRELYWALDTPLFVPPALSAITVHLIYVTCRAINSFLPLLYKSFSQRWGMYLGVTFIYYVLHKKSQDFFFNSRICGADKKAAEISPSYQDGGIEYYEKLLKRNAALRTLIPHKRGVRLYNLKGNIVSPLFGSKLTLSQRLRRLNELNNS</sequence>
<accession>C1BZV3</accession>
<dbReference type="InterPro" id="IPR026620">
    <property type="entry name" value="TMEM177"/>
</dbReference>
<dbReference type="AlphaFoldDB" id="C1BZV3"/>
<proteinExistence type="evidence at transcript level"/>
<dbReference type="PANTHER" id="PTHR21824">
    <property type="entry name" value="TRANSMEMBRANE PROTEIN 177"/>
    <property type="match status" value="1"/>
</dbReference>
<protein>
    <submittedName>
        <fullName evidence="1">Transmembrane protein 177</fullName>
    </submittedName>
</protein>
<reference evidence="1" key="1">
    <citation type="submission" date="2009-03" db="EMBL/GenBank/DDBJ databases">
        <title>Caligus clemensi ESTs and full-length cDNAs.</title>
        <authorList>
            <person name="Yasuike M."/>
            <person name="von Schalburg K."/>
            <person name="Cooper G."/>
            <person name="Leong J."/>
            <person name="Jones S.R.M."/>
            <person name="Koop B.F."/>
        </authorList>
    </citation>
    <scope>NUCLEOTIDE SEQUENCE</scope>
    <source>
        <tissue evidence="1">Whole</tissue>
    </source>
</reference>
<dbReference type="GO" id="GO:0016020">
    <property type="term" value="C:membrane"/>
    <property type="evidence" value="ECO:0007669"/>
    <property type="project" value="TreeGrafter"/>
</dbReference>
<evidence type="ECO:0000313" key="1">
    <source>
        <dbReference type="EMBL" id="ACO14556.1"/>
    </source>
</evidence>
<keyword evidence="1" id="KW-0812">Transmembrane</keyword>
<dbReference type="EMBL" id="BT080132">
    <property type="protein sequence ID" value="ACO14556.1"/>
    <property type="molecule type" value="mRNA"/>
</dbReference>
<name>C1BZV3_CALCM</name>
<organism evidence="1">
    <name type="scientific">Caligus clemensi</name>
    <name type="common">Sea louse</name>
    <dbReference type="NCBI Taxonomy" id="344056"/>
    <lineage>
        <taxon>Eukaryota</taxon>
        <taxon>Metazoa</taxon>
        <taxon>Ecdysozoa</taxon>
        <taxon>Arthropoda</taxon>
        <taxon>Crustacea</taxon>
        <taxon>Multicrustacea</taxon>
        <taxon>Hexanauplia</taxon>
        <taxon>Copepoda</taxon>
        <taxon>Siphonostomatoida</taxon>
        <taxon>Caligidae</taxon>
        <taxon>Caligus</taxon>
    </lineage>
</organism>
<gene>
    <name evidence="1" type="primary">TM177</name>
</gene>
<dbReference type="PANTHER" id="PTHR21824:SF4">
    <property type="entry name" value="TRANSMEMBRANE PROTEIN 177"/>
    <property type="match status" value="1"/>
</dbReference>